<dbReference type="PROSITE" id="PS51257">
    <property type="entry name" value="PROKAR_LIPOPROTEIN"/>
    <property type="match status" value="1"/>
</dbReference>
<organism evidence="3 4">
    <name type="scientific">Alkalibacillus silvisoli</name>
    <dbReference type="NCBI Taxonomy" id="392823"/>
    <lineage>
        <taxon>Bacteria</taxon>
        <taxon>Bacillati</taxon>
        <taxon>Bacillota</taxon>
        <taxon>Bacilli</taxon>
        <taxon>Bacillales</taxon>
        <taxon>Bacillaceae</taxon>
        <taxon>Alkalibacillus</taxon>
    </lineage>
</organism>
<comment type="caution">
    <text evidence="3">The sequence shown here is derived from an EMBL/GenBank/DDBJ whole genome shotgun (WGS) entry which is preliminary data.</text>
</comment>
<evidence type="ECO:0000313" key="3">
    <source>
        <dbReference type="EMBL" id="GAA0468490.1"/>
    </source>
</evidence>
<dbReference type="EMBL" id="BAAACZ010000024">
    <property type="protein sequence ID" value="GAA0468490.1"/>
    <property type="molecule type" value="Genomic_DNA"/>
</dbReference>
<dbReference type="Proteomes" id="UP001500740">
    <property type="component" value="Unassembled WGS sequence"/>
</dbReference>
<accession>A0ABN1A619</accession>
<sequence>MNTQFWKLCMVMLMTFALVVGCGTTDDDDYNDPGIDAPEEESDMQQSEEFDDENPGDDEEPMQDEFDDEYDPEDNEDETDNY</sequence>
<proteinExistence type="predicted"/>
<evidence type="ECO:0000313" key="4">
    <source>
        <dbReference type="Proteomes" id="UP001500740"/>
    </source>
</evidence>
<feature type="compositionally biased region" description="Acidic residues" evidence="1">
    <location>
        <begin position="25"/>
        <end position="82"/>
    </location>
</feature>
<keyword evidence="2" id="KW-0732">Signal</keyword>
<dbReference type="RefSeq" id="WP_343784122.1">
    <property type="nucleotide sequence ID" value="NZ_BAAACZ010000024.1"/>
</dbReference>
<keyword evidence="4" id="KW-1185">Reference proteome</keyword>
<evidence type="ECO:0000256" key="2">
    <source>
        <dbReference type="SAM" id="SignalP"/>
    </source>
</evidence>
<evidence type="ECO:0008006" key="5">
    <source>
        <dbReference type="Google" id="ProtNLM"/>
    </source>
</evidence>
<feature type="chain" id="PRO_5045901041" description="DNA primase" evidence="2">
    <location>
        <begin position="23"/>
        <end position="82"/>
    </location>
</feature>
<evidence type="ECO:0000256" key="1">
    <source>
        <dbReference type="SAM" id="MobiDB-lite"/>
    </source>
</evidence>
<feature type="region of interest" description="Disordered" evidence="1">
    <location>
        <begin position="22"/>
        <end position="82"/>
    </location>
</feature>
<name>A0ABN1A619_9BACI</name>
<protein>
    <recommendedName>
        <fullName evidence="5">DNA primase</fullName>
    </recommendedName>
</protein>
<feature type="signal peptide" evidence="2">
    <location>
        <begin position="1"/>
        <end position="22"/>
    </location>
</feature>
<gene>
    <name evidence="3" type="ORF">GCM10008935_25430</name>
</gene>
<reference evidence="3 4" key="1">
    <citation type="journal article" date="2019" name="Int. J. Syst. Evol. Microbiol.">
        <title>The Global Catalogue of Microorganisms (GCM) 10K type strain sequencing project: providing services to taxonomists for standard genome sequencing and annotation.</title>
        <authorList>
            <consortium name="The Broad Institute Genomics Platform"/>
            <consortium name="The Broad Institute Genome Sequencing Center for Infectious Disease"/>
            <person name="Wu L."/>
            <person name="Ma J."/>
        </authorList>
    </citation>
    <scope>NUCLEOTIDE SEQUENCE [LARGE SCALE GENOMIC DNA]</scope>
    <source>
        <strain evidence="3 4">JCM 14193</strain>
    </source>
</reference>